<evidence type="ECO:0000313" key="7">
    <source>
        <dbReference type="Proteomes" id="UP000245946"/>
    </source>
</evidence>
<evidence type="ECO:0000256" key="1">
    <source>
        <dbReference type="ARBA" id="ARBA00006538"/>
    </source>
</evidence>
<proteinExistence type="inferred from homology"/>
<feature type="region of interest" description="Disordered" evidence="3">
    <location>
        <begin position="180"/>
        <end position="210"/>
    </location>
</feature>
<evidence type="ECO:0000259" key="5">
    <source>
        <dbReference type="Pfam" id="PF20789"/>
    </source>
</evidence>
<dbReference type="OrthoDB" id="68328at2759"/>
<comment type="similarity">
    <text evidence="1">Belongs to the C/M/P thioester hydrolase family.</text>
</comment>
<dbReference type="CDD" id="cd03445">
    <property type="entry name" value="Thioesterase_II_repeat2"/>
    <property type="match status" value="1"/>
</dbReference>
<evidence type="ECO:0000313" key="6">
    <source>
        <dbReference type="EMBL" id="PWN98543.1"/>
    </source>
</evidence>
<dbReference type="RefSeq" id="XP_025598822.1">
    <property type="nucleotide sequence ID" value="XM_025740895.1"/>
</dbReference>
<dbReference type="GeneID" id="37268439"/>
<sequence>MPAKKPASARKGKQPRDEQQLRASSRDLLGAEQGREPTSEEREPPVYEQGLNDGPNIAESIDVELIDDNLYRSKSLWVPARARGVFGGQVIGQAVSASNATVRDDVFLHSLHCYFLLAGDKNVPIIYDVKRLRDGGSYVTRSVEAIQHGRAIFTIMLSYQRPEPGRPRFAIPLPRSLGPAGDAEGVDPGGMGNASVRLGGASKGPSPESVFSANRSANGDVTGLFSPEESPLNEERYLRVLREKGHMMDAGLKKVLEGWVEDRRRSAVEIRDALPGMYDANGLPTAGYEQAFWMRTRQPVAGGDDEQKAALAYASDFYLLSTIPKALGNSRRIKMMASLDHSMWFYDTFDVSQWMLFIMQTQAAAHGRGVAMGRIYRQDGTLVAVVSQEGLVRGKDDESEAKPAKL</sequence>
<dbReference type="PANTHER" id="PTHR11066">
    <property type="entry name" value="ACYL-COA THIOESTERASE"/>
    <property type="match status" value="1"/>
</dbReference>
<dbReference type="FunFam" id="2.40.160.210:FF:000007">
    <property type="entry name" value="Probable peroxisomal acyl-coenzyme A thioester hydrolase 1"/>
    <property type="match status" value="1"/>
</dbReference>
<dbReference type="Gene3D" id="2.40.160.210">
    <property type="entry name" value="Acyl-CoA thioesterase, double hotdog domain"/>
    <property type="match status" value="1"/>
</dbReference>
<keyword evidence="6" id="KW-0413">Isomerase</keyword>
<dbReference type="GO" id="GO:0005782">
    <property type="term" value="C:peroxisomal matrix"/>
    <property type="evidence" value="ECO:0007669"/>
    <property type="project" value="UniProtKB-SubCell"/>
</dbReference>
<keyword evidence="2" id="KW-0378">Hydrolase</keyword>
<dbReference type="GO" id="GO:0047617">
    <property type="term" value="F:fatty acyl-CoA hydrolase activity"/>
    <property type="evidence" value="ECO:0007669"/>
    <property type="project" value="InterPro"/>
</dbReference>
<dbReference type="GO" id="GO:0016853">
    <property type="term" value="F:isomerase activity"/>
    <property type="evidence" value="ECO:0007669"/>
    <property type="project" value="UniProtKB-KW"/>
</dbReference>
<dbReference type="InterPro" id="IPR049449">
    <property type="entry name" value="TesB_ACOT8-like_N"/>
</dbReference>
<dbReference type="PANTHER" id="PTHR11066:SF34">
    <property type="entry name" value="ACYL-COENZYME A THIOESTERASE 8"/>
    <property type="match status" value="1"/>
</dbReference>
<dbReference type="InterPro" id="IPR029069">
    <property type="entry name" value="HotDog_dom_sf"/>
</dbReference>
<feature type="compositionally biased region" description="Basic and acidic residues" evidence="3">
    <location>
        <begin position="33"/>
        <end position="45"/>
    </location>
</feature>
<dbReference type="Proteomes" id="UP000245946">
    <property type="component" value="Unassembled WGS sequence"/>
</dbReference>
<feature type="domain" description="Acyl-CoA thioesterase-like N-terminal HotDog" evidence="4">
    <location>
        <begin position="78"/>
        <end position="159"/>
    </location>
</feature>
<evidence type="ECO:0000259" key="4">
    <source>
        <dbReference type="Pfam" id="PF13622"/>
    </source>
</evidence>
<feature type="domain" description="Acyl-CoA thioesterase-like C-terminal" evidence="5">
    <location>
        <begin position="268"/>
        <end position="392"/>
    </location>
</feature>
<dbReference type="CDD" id="cd03444">
    <property type="entry name" value="Thioesterase_II_repeat1"/>
    <property type="match status" value="1"/>
</dbReference>
<dbReference type="STRING" id="58919.A0A316ZE77"/>
<protein>
    <submittedName>
        <fullName evidence="6">Thioesterase/thiol ester dehydrase-isomerase</fullName>
    </submittedName>
</protein>
<dbReference type="InterPro" id="IPR042171">
    <property type="entry name" value="Acyl-CoA_hotdog"/>
</dbReference>
<dbReference type="GO" id="GO:0006637">
    <property type="term" value="P:acyl-CoA metabolic process"/>
    <property type="evidence" value="ECO:0007669"/>
    <property type="project" value="InterPro"/>
</dbReference>
<dbReference type="InterPro" id="IPR003703">
    <property type="entry name" value="Acyl_CoA_thio"/>
</dbReference>
<reference evidence="6 7" key="1">
    <citation type="journal article" date="2018" name="Mol. Biol. Evol.">
        <title>Broad Genomic Sampling Reveals a Smut Pathogenic Ancestry of the Fungal Clade Ustilaginomycotina.</title>
        <authorList>
            <person name="Kijpornyongpan T."/>
            <person name="Mondo S.J."/>
            <person name="Barry K."/>
            <person name="Sandor L."/>
            <person name="Lee J."/>
            <person name="Lipzen A."/>
            <person name="Pangilinan J."/>
            <person name="LaButti K."/>
            <person name="Hainaut M."/>
            <person name="Henrissat B."/>
            <person name="Grigoriev I.V."/>
            <person name="Spatafora J.W."/>
            <person name="Aime M.C."/>
        </authorList>
    </citation>
    <scope>NUCLEOTIDE SEQUENCE [LARGE SCALE GENOMIC DNA]</scope>
    <source>
        <strain evidence="6 7">MCA 4186</strain>
    </source>
</reference>
<dbReference type="Pfam" id="PF20789">
    <property type="entry name" value="4HBT_3C"/>
    <property type="match status" value="1"/>
</dbReference>
<organism evidence="6 7">
    <name type="scientific">Tilletiopsis washingtonensis</name>
    <dbReference type="NCBI Taxonomy" id="58919"/>
    <lineage>
        <taxon>Eukaryota</taxon>
        <taxon>Fungi</taxon>
        <taxon>Dikarya</taxon>
        <taxon>Basidiomycota</taxon>
        <taxon>Ustilaginomycotina</taxon>
        <taxon>Exobasidiomycetes</taxon>
        <taxon>Entylomatales</taxon>
        <taxon>Entylomatales incertae sedis</taxon>
        <taxon>Tilletiopsis</taxon>
    </lineage>
</organism>
<feature type="region of interest" description="Disordered" evidence="3">
    <location>
        <begin position="1"/>
        <end position="55"/>
    </location>
</feature>
<dbReference type="AlphaFoldDB" id="A0A316ZE77"/>
<dbReference type="EMBL" id="KZ819291">
    <property type="protein sequence ID" value="PWN98543.1"/>
    <property type="molecule type" value="Genomic_DNA"/>
</dbReference>
<dbReference type="Pfam" id="PF13622">
    <property type="entry name" value="4HBT_3"/>
    <property type="match status" value="1"/>
</dbReference>
<dbReference type="InterPro" id="IPR049450">
    <property type="entry name" value="ACOT8-like_C"/>
</dbReference>
<dbReference type="GO" id="GO:0009062">
    <property type="term" value="P:fatty acid catabolic process"/>
    <property type="evidence" value="ECO:0007669"/>
    <property type="project" value="TreeGrafter"/>
</dbReference>
<accession>A0A316ZE77</accession>
<evidence type="ECO:0000256" key="3">
    <source>
        <dbReference type="SAM" id="MobiDB-lite"/>
    </source>
</evidence>
<name>A0A316ZE77_9BASI</name>
<gene>
    <name evidence="6" type="ORF">FA09DRAFT_318077</name>
</gene>
<dbReference type="SUPFAM" id="SSF54637">
    <property type="entry name" value="Thioesterase/thiol ester dehydrase-isomerase"/>
    <property type="match status" value="2"/>
</dbReference>
<keyword evidence="7" id="KW-1185">Reference proteome</keyword>
<evidence type="ECO:0000256" key="2">
    <source>
        <dbReference type="ARBA" id="ARBA00022801"/>
    </source>
</evidence>